<feature type="chain" id="PRO_5045303097" evidence="1">
    <location>
        <begin position="19"/>
        <end position="126"/>
    </location>
</feature>
<keyword evidence="1" id="KW-0732">Signal</keyword>
<name>A0ABX1HI98_9BACT</name>
<organism evidence="2 3">
    <name type="scientific">Hymenobacter artigasi</name>
    <dbReference type="NCBI Taxonomy" id="2719616"/>
    <lineage>
        <taxon>Bacteria</taxon>
        <taxon>Pseudomonadati</taxon>
        <taxon>Bacteroidota</taxon>
        <taxon>Cytophagia</taxon>
        <taxon>Cytophagales</taxon>
        <taxon>Hymenobacteraceae</taxon>
        <taxon>Hymenobacter</taxon>
    </lineage>
</organism>
<gene>
    <name evidence="2" type="ORF">HBN54_002588</name>
</gene>
<dbReference type="EMBL" id="JAAVTK010000007">
    <property type="protein sequence ID" value="NKI89989.1"/>
    <property type="molecule type" value="Genomic_DNA"/>
</dbReference>
<sequence length="126" mass="13368">MRTFFLALLLATACCATAAVFLPSGIHSHLLIDAGKQFVLGGDQVGPFRVSARNSGRVAVLFLERADDRSAAVERGRLEPGQSAQLRFGAGAAVLVRNLGRERAEVDVDIKGPSNSRMTYEPAAGN</sequence>
<keyword evidence="3" id="KW-1185">Reference proteome</keyword>
<comment type="caution">
    <text evidence="2">The sequence shown here is derived from an EMBL/GenBank/DDBJ whole genome shotgun (WGS) entry which is preliminary data.</text>
</comment>
<evidence type="ECO:0000313" key="3">
    <source>
        <dbReference type="Proteomes" id="UP000717634"/>
    </source>
</evidence>
<evidence type="ECO:0000256" key="1">
    <source>
        <dbReference type="SAM" id="SignalP"/>
    </source>
</evidence>
<dbReference type="RefSeq" id="WP_168673606.1">
    <property type="nucleotide sequence ID" value="NZ_JAAVTK010000007.1"/>
</dbReference>
<dbReference type="Proteomes" id="UP000717634">
    <property type="component" value="Unassembled WGS sequence"/>
</dbReference>
<accession>A0ABX1HI98</accession>
<feature type="signal peptide" evidence="1">
    <location>
        <begin position="1"/>
        <end position="18"/>
    </location>
</feature>
<evidence type="ECO:0000313" key="2">
    <source>
        <dbReference type="EMBL" id="NKI89989.1"/>
    </source>
</evidence>
<reference evidence="2 3" key="1">
    <citation type="submission" date="2020-03" db="EMBL/GenBank/DDBJ databases">
        <title>Genomic Encyclopedia of Type Strains, Phase IV (KMG-V): Genome sequencing to study the core and pangenomes of soil and plant-associated prokaryotes.</title>
        <authorList>
            <person name="Whitman W."/>
        </authorList>
    </citation>
    <scope>NUCLEOTIDE SEQUENCE [LARGE SCALE GENOMIC DNA]</scope>
    <source>
        <strain evidence="2 3">1B</strain>
    </source>
</reference>
<proteinExistence type="predicted"/>
<protein>
    <submittedName>
        <fullName evidence="2">Uncharacterized protein</fullName>
    </submittedName>
</protein>